<organism evidence="2 3">
    <name type="scientific">Halocynthiibacter styelae</name>
    <dbReference type="NCBI Taxonomy" id="2761955"/>
    <lineage>
        <taxon>Bacteria</taxon>
        <taxon>Pseudomonadati</taxon>
        <taxon>Pseudomonadota</taxon>
        <taxon>Alphaproteobacteria</taxon>
        <taxon>Rhodobacterales</taxon>
        <taxon>Paracoccaceae</taxon>
        <taxon>Halocynthiibacter</taxon>
    </lineage>
</organism>
<feature type="signal peptide" evidence="1">
    <location>
        <begin position="1"/>
        <end position="29"/>
    </location>
</feature>
<keyword evidence="3" id="KW-1185">Reference proteome</keyword>
<dbReference type="Proteomes" id="UP000640583">
    <property type="component" value="Unassembled WGS sequence"/>
</dbReference>
<keyword evidence="1" id="KW-0732">Signal</keyword>
<feature type="chain" id="PRO_5035245451" evidence="1">
    <location>
        <begin position="30"/>
        <end position="71"/>
    </location>
</feature>
<evidence type="ECO:0000256" key="1">
    <source>
        <dbReference type="SAM" id="SignalP"/>
    </source>
</evidence>
<comment type="caution">
    <text evidence="2">The sequence shown here is derived from an EMBL/GenBank/DDBJ whole genome shotgun (WGS) entry which is preliminary data.</text>
</comment>
<reference evidence="2" key="1">
    <citation type="submission" date="2020-10" db="EMBL/GenBank/DDBJ databases">
        <title>Paenihalocynthiibacter styelae gen. nov., sp. nov., isolated from stalked sea squirt Styela clava.</title>
        <authorList>
            <person name="Kim Y.-O."/>
            <person name="Yoon J.-H."/>
        </authorList>
    </citation>
    <scope>NUCLEOTIDE SEQUENCE</scope>
    <source>
        <strain evidence="2">MYP1-1</strain>
    </source>
</reference>
<dbReference type="EMBL" id="JADCKQ010000004">
    <property type="protein sequence ID" value="MBI1493357.1"/>
    <property type="molecule type" value="Genomic_DNA"/>
</dbReference>
<accession>A0A8J7LVQ0</accession>
<gene>
    <name evidence="2" type="ORF">H1D41_06900</name>
</gene>
<dbReference type="RefSeq" id="WP_228848201.1">
    <property type="nucleotide sequence ID" value="NZ_JADCKQ010000004.1"/>
</dbReference>
<proteinExistence type="predicted"/>
<protein>
    <submittedName>
        <fullName evidence="2">Uncharacterized protein</fullName>
    </submittedName>
</protein>
<sequence length="71" mass="8012">MTEYFSNLSRNCIVAICFSVVVLPTAVHAQQSLYHQPGFTSLSGNILCYPQSWHQDDETDGVTCLIFEAKW</sequence>
<evidence type="ECO:0000313" key="2">
    <source>
        <dbReference type="EMBL" id="MBI1493357.1"/>
    </source>
</evidence>
<name>A0A8J7LVQ0_9RHOB</name>
<dbReference type="AlphaFoldDB" id="A0A8J7LVQ0"/>
<evidence type="ECO:0000313" key="3">
    <source>
        <dbReference type="Proteomes" id="UP000640583"/>
    </source>
</evidence>